<accession>A0A212T6Y7</accession>
<gene>
    <name evidence="8" type="ORF">SAMN05445756_0553</name>
</gene>
<comment type="catalytic activity">
    <reaction evidence="1 6">
        <text>adenosine 5'-phosphosulfate + ATP = 3'-phosphoadenylyl sulfate + ADP + H(+)</text>
        <dbReference type="Rhea" id="RHEA:24152"/>
        <dbReference type="ChEBI" id="CHEBI:15378"/>
        <dbReference type="ChEBI" id="CHEBI:30616"/>
        <dbReference type="ChEBI" id="CHEBI:58243"/>
        <dbReference type="ChEBI" id="CHEBI:58339"/>
        <dbReference type="ChEBI" id="CHEBI:456216"/>
        <dbReference type="EC" id="2.7.1.25"/>
    </reaction>
</comment>
<comment type="function">
    <text evidence="6">Catalyzes the synthesis of activated sulfate.</text>
</comment>
<dbReference type="UniPathway" id="UPA00140">
    <property type="reaction ID" value="UER00205"/>
</dbReference>
<dbReference type="GO" id="GO:0005737">
    <property type="term" value="C:cytoplasm"/>
    <property type="evidence" value="ECO:0007669"/>
    <property type="project" value="TreeGrafter"/>
</dbReference>
<dbReference type="GO" id="GO:0019379">
    <property type="term" value="P:sulfate assimilation, phosphoadenylyl sulfate reduction by phosphoadenylyl-sulfate reductase (thioredoxin)"/>
    <property type="evidence" value="ECO:0007669"/>
    <property type="project" value="TreeGrafter"/>
</dbReference>
<keyword evidence="9" id="KW-1185">Reference proteome</keyword>
<dbReference type="GO" id="GO:0004020">
    <property type="term" value="F:adenylylsulfate kinase activity"/>
    <property type="evidence" value="ECO:0007669"/>
    <property type="project" value="UniProtKB-EC"/>
</dbReference>
<dbReference type="EC" id="2.7.1.25" evidence="2 6"/>
<dbReference type="CDD" id="cd02027">
    <property type="entry name" value="APSK"/>
    <property type="match status" value="1"/>
</dbReference>
<dbReference type="RefSeq" id="WP_234994243.1">
    <property type="nucleotide sequence ID" value="NZ_FYEZ01000001.1"/>
</dbReference>
<feature type="domain" description="APS kinase" evidence="7">
    <location>
        <begin position="201"/>
        <end position="351"/>
    </location>
</feature>
<keyword evidence="3 6" id="KW-0808">Transferase</keyword>
<dbReference type="PANTHER" id="PTHR42700:SF1">
    <property type="entry name" value="SULFATE ADENYLYLTRANSFERASE"/>
    <property type="match status" value="1"/>
</dbReference>
<dbReference type="NCBIfam" id="TIGR00455">
    <property type="entry name" value="apsK"/>
    <property type="match status" value="1"/>
</dbReference>
<name>A0A212T6Y7_9MICO</name>
<keyword evidence="6" id="KW-0418">Kinase</keyword>
<organism evidence="8 9">
    <name type="scientific">Kytococcus aerolatus</name>
    <dbReference type="NCBI Taxonomy" id="592308"/>
    <lineage>
        <taxon>Bacteria</taxon>
        <taxon>Bacillati</taxon>
        <taxon>Actinomycetota</taxon>
        <taxon>Actinomycetes</taxon>
        <taxon>Micrococcales</taxon>
        <taxon>Kytococcaceae</taxon>
        <taxon>Kytococcus</taxon>
    </lineage>
</organism>
<dbReference type="PANTHER" id="PTHR42700">
    <property type="entry name" value="SULFATE ADENYLYLTRANSFERASE"/>
    <property type="match status" value="1"/>
</dbReference>
<evidence type="ECO:0000256" key="5">
    <source>
        <dbReference type="ARBA" id="ARBA00022840"/>
    </source>
</evidence>
<proteinExistence type="inferred from homology"/>
<protein>
    <recommendedName>
        <fullName evidence="2 6">Adenylyl-sulfate kinase</fullName>
        <ecNumber evidence="2 6">2.7.1.25</ecNumber>
    </recommendedName>
</protein>
<dbReference type="InterPro" id="IPR027417">
    <property type="entry name" value="P-loop_NTPase"/>
</dbReference>
<dbReference type="Gene3D" id="3.40.50.300">
    <property type="entry name" value="P-loop containing nucleotide triphosphate hydrolases"/>
    <property type="match status" value="1"/>
</dbReference>
<dbReference type="Proteomes" id="UP000198122">
    <property type="component" value="Unassembled WGS sequence"/>
</dbReference>
<dbReference type="GO" id="GO:0004781">
    <property type="term" value="F:sulfate adenylyltransferase (ATP) activity"/>
    <property type="evidence" value="ECO:0007669"/>
    <property type="project" value="TreeGrafter"/>
</dbReference>
<dbReference type="GO" id="GO:0070814">
    <property type="term" value="P:hydrogen sulfide biosynthetic process"/>
    <property type="evidence" value="ECO:0007669"/>
    <property type="project" value="UniProtKB-UniPathway"/>
</dbReference>
<dbReference type="InterPro" id="IPR002891">
    <property type="entry name" value="APS"/>
</dbReference>
<evidence type="ECO:0000313" key="8">
    <source>
        <dbReference type="EMBL" id="SNC61788.1"/>
    </source>
</evidence>
<keyword evidence="8" id="KW-0548">Nucleotidyltransferase</keyword>
<dbReference type="InterPro" id="IPR050512">
    <property type="entry name" value="Sulf_AdTrans/APS_kinase"/>
</dbReference>
<comment type="pathway">
    <text evidence="6">Sulfur metabolism; hydrogen sulfide biosynthesis; sulfite from sulfate: step 2/3.</text>
</comment>
<dbReference type="NCBIfam" id="NF003013">
    <property type="entry name" value="PRK03846.1"/>
    <property type="match status" value="1"/>
</dbReference>
<dbReference type="InterPro" id="IPR059117">
    <property type="entry name" value="APS_kinase_dom"/>
</dbReference>
<keyword evidence="4 6" id="KW-0547">Nucleotide-binding</keyword>
<dbReference type="EMBL" id="FYEZ01000001">
    <property type="protein sequence ID" value="SNC61788.1"/>
    <property type="molecule type" value="Genomic_DNA"/>
</dbReference>
<evidence type="ECO:0000256" key="4">
    <source>
        <dbReference type="ARBA" id="ARBA00022741"/>
    </source>
</evidence>
<dbReference type="AlphaFoldDB" id="A0A212T6Y7"/>
<dbReference type="Pfam" id="PF01583">
    <property type="entry name" value="APS_kinase"/>
    <property type="match status" value="1"/>
</dbReference>
<dbReference type="GO" id="GO:0005524">
    <property type="term" value="F:ATP binding"/>
    <property type="evidence" value="ECO:0007669"/>
    <property type="project" value="UniProtKB-KW"/>
</dbReference>
<evidence type="ECO:0000256" key="2">
    <source>
        <dbReference type="ARBA" id="ARBA00012121"/>
    </source>
</evidence>
<keyword evidence="5 6" id="KW-0067">ATP-binding</keyword>
<evidence type="ECO:0000313" key="9">
    <source>
        <dbReference type="Proteomes" id="UP000198122"/>
    </source>
</evidence>
<evidence type="ECO:0000256" key="1">
    <source>
        <dbReference type="ARBA" id="ARBA00001823"/>
    </source>
</evidence>
<comment type="similarity">
    <text evidence="6">Belongs to the APS kinase family.</text>
</comment>
<evidence type="ECO:0000259" key="7">
    <source>
        <dbReference type="Pfam" id="PF01583"/>
    </source>
</evidence>
<reference evidence="8 9" key="1">
    <citation type="submission" date="2017-06" db="EMBL/GenBank/DDBJ databases">
        <authorList>
            <person name="Kim H.J."/>
            <person name="Triplett B.A."/>
        </authorList>
    </citation>
    <scope>NUCLEOTIDE SEQUENCE [LARGE SCALE GENOMIC DNA]</scope>
    <source>
        <strain evidence="8 9">DSM 22179</strain>
    </source>
</reference>
<evidence type="ECO:0000256" key="3">
    <source>
        <dbReference type="ARBA" id="ARBA00022679"/>
    </source>
</evidence>
<sequence>MSTSPQTSLTGDARLLDHLDALRQLAPEEGGVEHLPRAGGAAAPDGSTVVLDPEGVPVARLSPQPIEGGGDDLLTATVEWLSEASPLPFAHLRRWPSAPPRTVTVLEGFLPTPPPADVTDLNADDLVLTTVPLRTDDGGIDPRGADTLRRLSECSNARVLHVPAAGRDHSLRRRVLAALGAGSTHRTAKGGAQQPLPGAGVVLFTGLSGSGKSTLARHLRDQLVEASDHRVTLLDGDVVRHHLSKGLGFSAEDRQTNVRRIGWVATQIASHGGLTICSPIAPFEVDRQEIAAMCAENGVQFLLVHVATPLEECERRDRKGLYARARAGEIPDFTGISSPYETPAHPDLRVDTTGRTIEEVGTEVWDLLAAHGLTTADTPDKDAS</sequence>
<dbReference type="SUPFAM" id="SSF52540">
    <property type="entry name" value="P-loop containing nucleoside triphosphate hydrolases"/>
    <property type="match status" value="1"/>
</dbReference>
<dbReference type="GO" id="GO:0010134">
    <property type="term" value="P:sulfate assimilation via adenylyl sulfate reduction"/>
    <property type="evidence" value="ECO:0007669"/>
    <property type="project" value="TreeGrafter"/>
</dbReference>
<evidence type="ECO:0000256" key="6">
    <source>
        <dbReference type="RuleBase" id="RU004347"/>
    </source>
</evidence>